<organism evidence="8 9">
    <name type="scientific">Vitrella brassicaformis (strain CCMP3155)</name>
    <dbReference type="NCBI Taxonomy" id="1169540"/>
    <lineage>
        <taxon>Eukaryota</taxon>
        <taxon>Sar</taxon>
        <taxon>Alveolata</taxon>
        <taxon>Colpodellida</taxon>
        <taxon>Vitrellaceae</taxon>
        <taxon>Vitrella</taxon>
    </lineage>
</organism>
<evidence type="ECO:0000256" key="5">
    <source>
        <dbReference type="ARBA" id="ARBA00023242"/>
    </source>
</evidence>
<dbReference type="OrthoDB" id="27490at2759"/>
<dbReference type="VEuPathDB" id="CryptoDB:Vbra_15519"/>
<dbReference type="InterPro" id="IPR015947">
    <property type="entry name" value="PUA-like_sf"/>
</dbReference>
<dbReference type="CDD" id="cd21151">
    <property type="entry name" value="PUA_Nip7-like"/>
    <property type="match status" value="1"/>
</dbReference>
<dbReference type="InterPro" id="IPR002478">
    <property type="entry name" value="PUA"/>
</dbReference>
<accession>A0A0G4FIU4</accession>
<dbReference type="AlphaFoldDB" id="A0A0G4FIU4"/>
<evidence type="ECO:0000256" key="1">
    <source>
        <dbReference type="ARBA" id="ARBA00004604"/>
    </source>
</evidence>
<dbReference type="InterPro" id="IPR040598">
    <property type="entry name" value="NIP7_N"/>
</dbReference>
<dbReference type="GO" id="GO:0042255">
    <property type="term" value="P:ribosome assembly"/>
    <property type="evidence" value="ECO:0007669"/>
    <property type="project" value="InterPro"/>
</dbReference>
<dbReference type="FunFam" id="3.10.450.220:FF:000001">
    <property type="entry name" value="60S ribosome subunit biogenesis protein NIP7 homolog"/>
    <property type="match status" value="1"/>
</dbReference>
<keyword evidence="4 6" id="KW-0694">RNA-binding</keyword>
<dbReference type="SMART" id="SM00359">
    <property type="entry name" value="PUA"/>
    <property type="match status" value="1"/>
</dbReference>
<dbReference type="InterPro" id="IPR036974">
    <property type="entry name" value="PUA_sf"/>
</dbReference>
<dbReference type="PANTHER" id="PTHR23415">
    <property type="entry name" value="CYCLIN-DEPENDENT KINASES REGULATORY SUBUNIT/60S RIBOSOME SUBUNIT BIOGENESIS PROTEIN NIP7"/>
    <property type="match status" value="1"/>
</dbReference>
<evidence type="ECO:0000256" key="3">
    <source>
        <dbReference type="ARBA" id="ARBA00022517"/>
    </source>
</evidence>
<dbReference type="GO" id="GO:0003723">
    <property type="term" value="F:RNA binding"/>
    <property type="evidence" value="ECO:0007669"/>
    <property type="project" value="UniProtKB-KW"/>
</dbReference>
<comment type="function">
    <text evidence="6">Required for proper 27S pre-rRNA processing and 60S ribosome subunit assembly.</text>
</comment>
<dbReference type="InterPro" id="IPR005155">
    <property type="entry name" value="UPF0113_PUA"/>
</dbReference>
<dbReference type="FunFam" id="2.30.130.10:FF:000002">
    <property type="entry name" value="60S ribosome subunit biogenesis protein NIP7 homolog"/>
    <property type="match status" value="1"/>
</dbReference>
<keyword evidence="9" id="KW-1185">Reference proteome</keyword>
<dbReference type="Gene3D" id="2.30.130.10">
    <property type="entry name" value="PUA domain"/>
    <property type="match status" value="1"/>
</dbReference>
<dbReference type="PhylomeDB" id="A0A0G4FIU4"/>
<comment type="subunit">
    <text evidence="6">Interacts with pre-ribosome complex.</text>
</comment>
<dbReference type="Pfam" id="PF03657">
    <property type="entry name" value="UPF0113"/>
    <property type="match status" value="1"/>
</dbReference>
<dbReference type="InterPro" id="IPR055359">
    <property type="entry name" value="Nip7_N_euk"/>
</dbReference>
<dbReference type="EMBL" id="CDMY01000447">
    <property type="protein sequence ID" value="CEM13680.1"/>
    <property type="molecule type" value="Genomic_DNA"/>
</dbReference>
<proteinExistence type="inferred from homology"/>
<dbReference type="PROSITE" id="PS50890">
    <property type="entry name" value="PUA"/>
    <property type="match status" value="1"/>
</dbReference>
<keyword evidence="3 6" id="KW-0690">Ribosome biogenesis</keyword>
<comment type="similarity">
    <text evidence="2 6">Belongs to the NIP7 family.</text>
</comment>
<evidence type="ECO:0000313" key="8">
    <source>
        <dbReference type="EMBL" id="CEM13680.1"/>
    </source>
</evidence>
<evidence type="ECO:0000313" key="9">
    <source>
        <dbReference type="Proteomes" id="UP000041254"/>
    </source>
</evidence>
<dbReference type="CDD" id="cd21146">
    <property type="entry name" value="Nip7_N_euk"/>
    <property type="match status" value="1"/>
</dbReference>
<dbReference type="SUPFAM" id="SSF88697">
    <property type="entry name" value="PUA domain-like"/>
    <property type="match status" value="1"/>
</dbReference>
<keyword evidence="5 6" id="KW-0539">Nucleus</keyword>
<reference evidence="8 9" key="1">
    <citation type="submission" date="2014-11" db="EMBL/GenBank/DDBJ databases">
        <authorList>
            <person name="Zhu J."/>
            <person name="Qi W."/>
            <person name="Song R."/>
        </authorList>
    </citation>
    <scope>NUCLEOTIDE SEQUENCE [LARGE SCALE GENOMIC DNA]</scope>
</reference>
<dbReference type="GO" id="GO:0005730">
    <property type="term" value="C:nucleolus"/>
    <property type="evidence" value="ECO:0007669"/>
    <property type="project" value="UniProtKB-SubCell"/>
</dbReference>
<feature type="domain" description="PUA" evidence="7">
    <location>
        <begin position="95"/>
        <end position="170"/>
    </location>
</feature>
<protein>
    <recommendedName>
        <fullName evidence="6">60S ribosome subunit biogenesis protein NIP7 homolog</fullName>
    </recommendedName>
</protein>
<dbReference type="InParanoid" id="A0A0G4FIU4"/>
<dbReference type="OMA" id="LISMGTC"/>
<dbReference type="PIRSF" id="PIRSF017190">
    <property type="entry name" value="Rbsml_synth_fac_NIP7"/>
    <property type="match status" value="1"/>
</dbReference>
<evidence type="ECO:0000259" key="7">
    <source>
        <dbReference type="SMART" id="SM00359"/>
    </source>
</evidence>
<dbReference type="InterPro" id="IPR016686">
    <property type="entry name" value="Ribosomal_synth_fac_NIP7"/>
</dbReference>
<name>A0A0G4FIU4_VITBC</name>
<evidence type="ECO:0000256" key="6">
    <source>
        <dbReference type="PIRNR" id="PIRNR017190"/>
    </source>
</evidence>
<dbReference type="Gene3D" id="3.10.450.220">
    <property type="match status" value="1"/>
</dbReference>
<dbReference type="STRING" id="1169540.A0A0G4FIU4"/>
<evidence type="ECO:0000256" key="4">
    <source>
        <dbReference type="ARBA" id="ARBA00022884"/>
    </source>
</evidence>
<dbReference type="Proteomes" id="UP000041254">
    <property type="component" value="Unassembled WGS sequence"/>
</dbReference>
<comment type="subcellular location">
    <subcellularLocation>
        <location evidence="1">Nucleus</location>
        <location evidence="1">Nucleolus</location>
    </subcellularLocation>
</comment>
<dbReference type="Pfam" id="PF17833">
    <property type="entry name" value="pre-PUA_NIP7"/>
    <property type="match status" value="1"/>
</dbReference>
<dbReference type="FunCoup" id="A0A0G4FIU4">
    <property type="interactions" value="248"/>
</dbReference>
<dbReference type="SUPFAM" id="SSF88802">
    <property type="entry name" value="Pre-PUA domain"/>
    <property type="match status" value="1"/>
</dbReference>
<gene>
    <name evidence="8" type="ORF">Vbra_15519</name>
</gene>
<sequence length="180" mass="20523">MRPLTQEETTAVFEKLAKYIGENVMQLVERPDETYVFRLHKDRVYYCSESLLKMAACVPRKELLSCGTCIGKFTKTHKFRITITALEYLARYAKYKVWVKQGGEQTFVYGNHIVKRHLARITENCPKNTGVVLLSQNDIPLGFGVTARSVAEMRSADPEAIIVFHQADVGEYLRSEGDIL</sequence>
<evidence type="ECO:0000256" key="2">
    <source>
        <dbReference type="ARBA" id="ARBA00009895"/>
    </source>
</evidence>